<name>A0A9P8TS27_WICPI</name>
<dbReference type="InterPro" id="IPR004625">
    <property type="entry name" value="PyrdxlKinase"/>
</dbReference>
<dbReference type="EMBL" id="JAEUBG010000205">
    <property type="protein sequence ID" value="KAH3688685.1"/>
    <property type="molecule type" value="Genomic_DNA"/>
</dbReference>
<comment type="caution">
    <text evidence="8">The sequence shown here is derived from an EMBL/GenBank/DDBJ whole genome shotgun (WGS) entry which is preliminary data.</text>
</comment>
<accession>A0A9P8TS27</accession>
<evidence type="ECO:0000313" key="9">
    <source>
        <dbReference type="Proteomes" id="UP000774326"/>
    </source>
</evidence>
<keyword evidence="4" id="KW-0547">Nucleotide-binding</keyword>
<dbReference type="InterPro" id="IPR029056">
    <property type="entry name" value="Ribokinase-like"/>
</dbReference>
<dbReference type="GO" id="GO:0005829">
    <property type="term" value="C:cytosol"/>
    <property type="evidence" value="ECO:0007669"/>
    <property type="project" value="TreeGrafter"/>
</dbReference>
<proteinExistence type="inferred from homology"/>
<keyword evidence="6" id="KW-0067">ATP-binding</keyword>
<feature type="domain" description="Pyridoxamine kinase/Phosphomethylpyrimidine kinase" evidence="7">
    <location>
        <begin position="80"/>
        <end position="243"/>
    </location>
</feature>
<reference evidence="8" key="2">
    <citation type="submission" date="2021-01" db="EMBL/GenBank/DDBJ databases">
        <authorList>
            <person name="Schikora-Tamarit M.A."/>
        </authorList>
    </citation>
    <scope>NUCLEOTIDE SEQUENCE</scope>
    <source>
        <strain evidence="8">CBS2887</strain>
    </source>
</reference>
<dbReference type="AlphaFoldDB" id="A0A9P8TS27"/>
<dbReference type="SUPFAM" id="SSF53613">
    <property type="entry name" value="Ribokinase-like"/>
    <property type="match status" value="1"/>
</dbReference>
<dbReference type="PANTHER" id="PTHR10534">
    <property type="entry name" value="PYRIDOXAL KINASE"/>
    <property type="match status" value="1"/>
</dbReference>
<reference evidence="8" key="1">
    <citation type="journal article" date="2021" name="Open Biol.">
        <title>Shared evolutionary footprints suggest mitochondrial oxidative damage underlies multiple complex I losses in fungi.</title>
        <authorList>
            <person name="Schikora-Tamarit M.A."/>
            <person name="Marcet-Houben M."/>
            <person name="Nosek J."/>
            <person name="Gabaldon T."/>
        </authorList>
    </citation>
    <scope>NUCLEOTIDE SEQUENCE</scope>
    <source>
        <strain evidence="8">CBS2887</strain>
    </source>
</reference>
<evidence type="ECO:0000256" key="4">
    <source>
        <dbReference type="ARBA" id="ARBA00022741"/>
    </source>
</evidence>
<evidence type="ECO:0000256" key="1">
    <source>
        <dbReference type="ARBA" id="ARBA00008805"/>
    </source>
</evidence>
<dbReference type="Pfam" id="PF08543">
    <property type="entry name" value="Phos_pyr_kin"/>
    <property type="match status" value="1"/>
</dbReference>
<dbReference type="EC" id="2.7.1.35" evidence="2"/>
<keyword evidence="5" id="KW-0418">Kinase</keyword>
<evidence type="ECO:0000256" key="3">
    <source>
        <dbReference type="ARBA" id="ARBA00022679"/>
    </source>
</evidence>
<dbReference type="NCBIfam" id="TIGR00687">
    <property type="entry name" value="pyridox_kin"/>
    <property type="match status" value="1"/>
</dbReference>
<evidence type="ECO:0000313" key="8">
    <source>
        <dbReference type="EMBL" id="KAH3688685.1"/>
    </source>
</evidence>
<dbReference type="OrthoDB" id="2104723at2759"/>
<evidence type="ECO:0000256" key="2">
    <source>
        <dbReference type="ARBA" id="ARBA00012104"/>
    </source>
</evidence>
<dbReference type="GO" id="GO:0008478">
    <property type="term" value="F:pyridoxal kinase activity"/>
    <property type="evidence" value="ECO:0007669"/>
    <property type="project" value="UniProtKB-EC"/>
</dbReference>
<evidence type="ECO:0000259" key="7">
    <source>
        <dbReference type="Pfam" id="PF08543"/>
    </source>
</evidence>
<evidence type="ECO:0000256" key="6">
    <source>
        <dbReference type="ARBA" id="ARBA00022840"/>
    </source>
</evidence>
<protein>
    <recommendedName>
        <fullName evidence="2">pyridoxal kinase</fullName>
        <ecNumber evidence="2">2.7.1.35</ecNumber>
    </recommendedName>
</protein>
<dbReference type="GO" id="GO:0005524">
    <property type="term" value="F:ATP binding"/>
    <property type="evidence" value="ECO:0007669"/>
    <property type="project" value="UniProtKB-KW"/>
</dbReference>
<dbReference type="PANTHER" id="PTHR10534:SF2">
    <property type="entry name" value="PYRIDOXAL KINASE"/>
    <property type="match status" value="1"/>
</dbReference>
<evidence type="ECO:0000256" key="5">
    <source>
        <dbReference type="ARBA" id="ARBA00022777"/>
    </source>
</evidence>
<organism evidence="8 9">
    <name type="scientific">Wickerhamomyces pijperi</name>
    <name type="common">Yeast</name>
    <name type="synonym">Pichia pijperi</name>
    <dbReference type="NCBI Taxonomy" id="599730"/>
    <lineage>
        <taxon>Eukaryota</taxon>
        <taxon>Fungi</taxon>
        <taxon>Dikarya</taxon>
        <taxon>Ascomycota</taxon>
        <taxon>Saccharomycotina</taxon>
        <taxon>Saccharomycetes</taxon>
        <taxon>Phaffomycetales</taxon>
        <taxon>Wickerhamomycetaceae</taxon>
        <taxon>Wickerhamomyces</taxon>
    </lineage>
</organism>
<dbReference type="Gene3D" id="3.40.1190.20">
    <property type="match status" value="1"/>
</dbReference>
<dbReference type="CDD" id="cd01173">
    <property type="entry name" value="pyridoxal_pyridoxamine_kinase"/>
    <property type="match status" value="1"/>
</dbReference>
<keyword evidence="9" id="KW-1185">Reference proteome</keyword>
<sequence>MTVPNFPKSMKILSIQSHVVHGYVGNRAVTFPLQLRGFDVDVLNTVQFSNHPAYGSFKGTRSTVEEIKDVYLGLCEIGCEYDAVLTGYVPNDDGLKTVNEICSEICSKDKNTKWFLDPVLGDNGRLYVSEGNVQTYKDILHNGLITLVTPNQLELEVLSGKKVTDLESLKVAVDTFNETYNIPNVVVTSVKLDNEPTHFYSIGSVRTTDGTYKTFYFKIPVIQASFSGSGDLFSGLLAVNYFKYSERYPEPVNDSTSLEAIPLFHSLNEVISIVDKVLQITYDYEVSKYKGLEIPSNLKINDLRIIQAQKYYLEDMANFKGTLL</sequence>
<comment type="similarity">
    <text evidence="1">Belongs to the pyridoxine kinase family.</text>
</comment>
<keyword evidence="3" id="KW-0808">Transferase</keyword>
<gene>
    <name evidence="8" type="ORF">WICPIJ_000332</name>
</gene>
<dbReference type="GO" id="GO:0009443">
    <property type="term" value="P:pyridoxal 5'-phosphate salvage"/>
    <property type="evidence" value="ECO:0007669"/>
    <property type="project" value="InterPro"/>
</dbReference>
<dbReference type="Proteomes" id="UP000774326">
    <property type="component" value="Unassembled WGS sequence"/>
</dbReference>
<dbReference type="InterPro" id="IPR013749">
    <property type="entry name" value="PM/HMP-P_kinase-1"/>
</dbReference>